<dbReference type="AlphaFoldDB" id="A0AAE0IKZ9"/>
<dbReference type="InterPro" id="IPR050529">
    <property type="entry name" value="CYP450_sterol_14alpha_dmase"/>
</dbReference>
<keyword evidence="4 5" id="KW-0408">Iron</keyword>
<comment type="caution">
    <text evidence="6">The sequence shown here is derived from an EMBL/GenBank/DDBJ whole genome shotgun (WGS) entry which is preliminary data.</text>
</comment>
<evidence type="ECO:0000256" key="2">
    <source>
        <dbReference type="ARBA" id="ARBA00022617"/>
    </source>
</evidence>
<keyword evidence="5" id="KW-0503">Monooxygenase</keyword>
<dbReference type="PROSITE" id="PS00086">
    <property type="entry name" value="CYTOCHROME_P450"/>
    <property type="match status" value="1"/>
</dbReference>
<gene>
    <name evidence="6" type="ORF">B0H66DRAFT_589270</name>
</gene>
<reference evidence="6" key="2">
    <citation type="submission" date="2023-06" db="EMBL/GenBank/DDBJ databases">
        <authorList>
            <consortium name="Lawrence Berkeley National Laboratory"/>
            <person name="Haridas S."/>
            <person name="Hensen N."/>
            <person name="Bonometti L."/>
            <person name="Westerberg I."/>
            <person name="Brannstrom I.O."/>
            <person name="Guillou S."/>
            <person name="Cros-Aarteil S."/>
            <person name="Calhoun S."/>
            <person name="Kuo A."/>
            <person name="Mondo S."/>
            <person name="Pangilinan J."/>
            <person name="Riley R."/>
            <person name="Labutti K."/>
            <person name="Andreopoulos B."/>
            <person name="Lipzen A."/>
            <person name="Chen C."/>
            <person name="Yanf M."/>
            <person name="Daum C."/>
            <person name="Ng V."/>
            <person name="Clum A."/>
            <person name="Steindorff A."/>
            <person name="Ohm R."/>
            <person name="Martin F."/>
            <person name="Silar P."/>
            <person name="Natvig D."/>
            <person name="Lalanne C."/>
            <person name="Gautier V."/>
            <person name="Ament-Velasquez S.L."/>
            <person name="Kruys A."/>
            <person name="Hutchinson M.I."/>
            <person name="Powell A.J."/>
            <person name="Barry K."/>
            <person name="Miller A.N."/>
            <person name="Grigoriev I.V."/>
            <person name="Debuchy R."/>
            <person name="Gladieux P."/>
            <person name="Thoren M.H."/>
            <person name="Johannesson H."/>
        </authorList>
    </citation>
    <scope>NUCLEOTIDE SEQUENCE</scope>
    <source>
        <strain evidence="6">CBS 118394</strain>
    </source>
</reference>
<dbReference type="GO" id="GO:0016705">
    <property type="term" value="F:oxidoreductase activity, acting on paired donors, with incorporation or reduction of molecular oxygen"/>
    <property type="evidence" value="ECO:0007669"/>
    <property type="project" value="InterPro"/>
</dbReference>
<keyword evidence="3 5" id="KW-0479">Metal-binding</keyword>
<dbReference type="GO" id="GO:0005506">
    <property type="term" value="F:iron ion binding"/>
    <property type="evidence" value="ECO:0007669"/>
    <property type="project" value="InterPro"/>
</dbReference>
<dbReference type="Pfam" id="PF00067">
    <property type="entry name" value="p450"/>
    <property type="match status" value="1"/>
</dbReference>
<keyword evidence="7" id="KW-1185">Reference proteome</keyword>
<dbReference type="InterPro" id="IPR036396">
    <property type="entry name" value="Cyt_P450_sf"/>
</dbReference>
<evidence type="ECO:0000313" key="6">
    <source>
        <dbReference type="EMBL" id="KAK3326712.1"/>
    </source>
</evidence>
<protein>
    <submittedName>
        <fullName evidence="6">Cytochrome P450</fullName>
    </submittedName>
</protein>
<dbReference type="SUPFAM" id="SSF48264">
    <property type="entry name" value="Cytochrome P450"/>
    <property type="match status" value="1"/>
</dbReference>
<dbReference type="InterPro" id="IPR001128">
    <property type="entry name" value="Cyt_P450"/>
</dbReference>
<evidence type="ECO:0000256" key="3">
    <source>
        <dbReference type="ARBA" id="ARBA00022723"/>
    </source>
</evidence>
<sequence length="540" mass="59834">MASRPLAVLDIYPEAVDLARGASCPALMDSMYIPAQSKSSPFGITTDGTTWAVGHDTFALHVLVKKVYVVTNPANVTTTLRNSEGLSFDSHLARLLKNFGVTAEASKRAWHKPQPGDWCYIPNSPINPGQLNLVHFVEETWKKQLLPVDKEEKLCQALLASLRTSLQFGGDGLLDYCTIPSGGSCLWCSKEQCRQVSLYSLFSKPLGEAITQSLFGRHLHNIDPDIVENMLNSTSRCGWWSLAMSAFFETPVSGPRKSLMATLVEFIQTSSSRRDEGVAWAIDRLLSAMETVDIDVESRASMLLMGFWAAMSNGYNITFWILATLLYDEPLLRLVEHETAAAWGQQSQPSSSGTSDESSDEEQLGVKYLCRNCPNLEAIFNETLRVRNGSTSIRQVTQQTVIGGKVLEPGNSVMTPFRQLHTNKEVWGPMAHEFDATRFLKKTNLVRHPSYRPFGGGVTMCPGKFLPNEEVFGFIAILLRHFEFKLAKQHTMGAAESKGKGERPPFPRINDTMPSLGISGPMPGMDLVVEMTTRTRNMKA</sequence>
<keyword evidence="5" id="KW-0560">Oxidoreductase</keyword>
<proteinExistence type="inferred from homology"/>
<reference evidence="6" key="1">
    <citation type="journal article" date="2023" name="Mol. Phylogenet. Evol.">
        <title>Genome-scale phylogeny and comparative genomics of the fungal order Sordariales.</title>
        <authorList>
            <person name="Hensen N."/>
            <person name="Bonometti L."/>
            <person name="Westerberg I."/>
            <person name="Brannstrom I.O."/>
            <person name="Guillou S."/>
            <person name="Cros-Aarteil S."/>
            <person name="Calhoun S."/>
            <person name="Haridas S."/>
            <person name="Kuo A."/>
            <person name="Mondo S."/>
            <person name="Pangilinan J."/>
            <person name="Riley R."/>
            <person name="LaButti K."/>
            <person name="Andreopoulos B."/>
            <person name="Lipzen A."/>
            <person name="Chen C."/>
            <person name="Yan M."/>
            <person name="Daum C."/>
            <person name="Ng V."/>
            <person name="Clum A."/>
            <person name="Steindorff A."/>
            <person name="Ohm R.A."/>
            <person name="Martin F."/>
            <person name="Silar P."/>
            <person name="Natvig D.O."/>
            <person name="Lalanne C."/>
            <person name="Gautier V."/>
            <person name="Ament-Velasquez S.L."/>
            <person name="Kruys A."/>
            <person name="Hutchinson M.I."/>
            <person name="Powell A.J."/>
            <person name="Barry K."/>
            <person name="Miller A.N."/>
            <person name="Grigoriev I.V."/>
            <person name="Debuchy R."/>
            <person name="Gladieux P."/>
            <person name="Hiltunen Thoren M."/>
            <person name="Johannesson H."/>
        </authorList>
    </citation>
    <scope>NUCLEOTIDE SEQUENCE</scope>
    <source>
        <strain evidence="6">CBS 118394</strain>
    </source>
</reference>
<dbReference type="CDD" id="cd11040">
    <property type="entry name" value="CYP7_CYP8-like"/>
    <property type="match status" value="1"/>
</dbReference>
<organism evidence="6 7">
    <name type="scientific">Apodospora peruviana</name>
    <dbReference type="NCBI Taxonomy" id="516989"/>
    <lineage>
        <taxon>Eukaryota</taxon>
        <taxon>Fungi</taxon>
        <taxon>Dikarya</taxon>
        <taxon>Ascomycota</taxon>
        <taxon>Pezizomycotina</taxon>
        <taxon>Sordariomycetes</taxon>
        <taxon>Sordariomycetidae</taxon>
        <taxon>Sordariales</taxon>
        <taxon>Lasiosphaeriaceae</taxon>
        <taxon>Apodospora</taxon>
    </lineage>
</organism>
<evidence type="ECO:0000256" key="1">
    <source>
        <dbReference type="ARBA" id="ARBA00010617"/>
    </source>
</evidence>
<name>A0AAE0IKZ9_9PEZI</name>
<dbReference type="InterPro" id="IPR017972">
    <property type="entry name" value="Cyt_P450_CS"/>
</dbReference>
<dbReference type="Proteomes" id="UP001283341">
    <property type="component" value="Unassembled WGS sequence"/>
</dbReference>
<dbReference type="GO" id="GO:0008395">
    <property type="term" value="F:steroid hydroxylase activity"/>
    <property type="evidence" value="ECO:0007669"/>
    <property type="project" value="TreeGrafter"/>
</dbReference>
<dbReference type="PANTHER" id="PTHR24304">
    <property type="entry name" value="CYTOCHROME P450 FAMILY 7"/>
    <property type="match status" value="1"/>
</dbReference>
<evidence type="ECO:0000256" key="4">
    <source>
        <dbReference type="ARBA" id="ARBA00023004"/>
    </source>
</evidence>
<evidence type="ECO:0000313" key="7">
    <source>
        <dbReference type="Proteomes" id="UP001283341"/>
    </source>
</evidence>
<dbReference type="GO" id="GO:0020037">
    <property type="term" value="F:heme binding"/>
    <property type="evidence" value="ECO:0007669"/>
    <property type="project" value="InterPro"/>
</dbReference>
<accession>A0AAE0IKZ9</accession>
<dbReference type="Gene3D" id="1.10.630.10">
    <property type="entry name" value="Cytochrome P450"/>
    <property type="match status" value="1"/>
</dbReference>
<dbReference type="PANTHER" id="PTHR24304:SF2">
    <property type="entry name" value="24-HYDROXYCHOLESTEROL 7-ALPHA-HYDROXYLASE"/>
    <property type="match status" value="1"/>
</dbReference>
<keyword evidence="2 5" id="KW-0349">Heme</keyword>
<comment type="similarity">
    <text evidence="1 5">Belongs to the cytochrome P450 family.</text>
</comment>
<evidence type="ECO:0000256" key="5">
    <source>
        <dbReference type="RuleBase" id="RU000461"/>
    </source>
</evidence>
<dbReference type="EMBL" id="JAUEDM010000002">
    <property type="protein sequence ID" value="KAK3326712.1"/>
    <property type="molecule type" value="Genomic_DNA"/>
</dbReference>